<dbReference type="Gene3D" id="3.40.50.620">
    <property type="entry name" value="HUPs"/>
    <property type="match status" value="1"/>
</dbReference>
<name>A0A5B8RFN7_9ZZZZ</name>
<dbReference type="PANTHER" id="PTHR43284:SF1">
    <property type="entry name" value="ASPARAGINE SYNTHETASE"/>
    <property type="match status" value="1"/>
</dbReference>
<evidence type="ECO:0000256" key="3">
    <source>
        <dbReference type="ARBA" id="ARBA00022840"/>
    </source>
</evidence>
<dbReference type="GO" id="GO:0006529">
    <property type="term" value="P:asparagine biosynthetic process"/>
    <property type="evidence" value="ECO:0007669"/>
    <property type="project" value="InterPro"/>
</dbReference>
<accession>A0A5B8RFN7</accession>
<dbReference type="Pfam" id="PF00733">
    <property type="entry name" value="Asn_synthase"/>
    <property type="match status" value="1"/>
</dbReference>
<dbReference type="InterPro" id="IPR051786">
    <property type="entry name" value="ASN_synthetase/amidase"/>
</dbReference>
<protein>
    <submittedName>
        <fullName evidence="6">Asparagine synthetase [glutamine-hydrolyzing] 1</fullName>
        <ecNumber evidence="6">6.3.5.4</ecNumber>
    </submittedName>
</protein>
<dbReference type="InterPro" id="IPR033738">
    <property type="entry name" value="AsnB_N"/>
</dbReference>
<feature type="domain" description="Glutamine amidotransferase type-2" evidence="5">
    <location>
        <begin position="2"/>
        <end position="216"/>
    </location>
</feature>
<keyword evidence="6" id="KW-0436">Ligase</keyword>
<dbReference type="InterPro" id="IPR017932">
    <property type="entry name" value="GATase_2_dom"/>
</dbReference>
<gene>
    <name evidence="6" type="primary">asnB_1</name>
    <name evidence="6" type="ORF">KBTEX_01968</name>
</gene>
<reference evidence="6" key="1">
    <citation type="submission" date="2019-06" db="EMBL/GenBank/DDBJ databases">
        <authorList>
            <person name="Murdoch R.W."/>
            <person name="Fathepure B."/>
        </authorList>
    </citation>
    <scope>NUCLEOTIDE SEQUENCE</scope>
</reference>
<dbReference type="PANTHER" id="PTHR43284">
    <property type="entry name" value="ASPARAGINE SYNTHETASE (GLUTAMINE-HYDROLYZING)"/>
    <property type="match status" value="1"/>
</dbReference>
<dbReference type="InterPro" id="IPR029055">
    <property type="entry name" value="Ntn_hydrolases_N"/>
</dbReference>
<keyword evidence="3" id="KW-0067">ATP-binding</keyword>
<dbReference type="PROSITE" id="PS51278">
    <property type="entry name" value="GATASE_TYPE_2"/>
    <property type="match status" value="1"/>
</dbReference>
<dbReference type="Gene3D" id="3.60.20.10">
    <property type="entry name" value="Glutamine Phosphoribosylpyrophosphate, subunit 1, domain 1"/>
    <property type="match status" value="1"/>
</dbReference>
<keyword evidence="4" id="KW-0315">Glutamine amidotransferase</keyword>
<organism evidence="6">
    <name type="scientific">uncultured organism</name>
    <dbReference type="NCBI Taxonomy" id="155900"/>
    <lineage>
        <taxon>unclassified sequences</taxon>
        <taxon>environmental samples</taxon>
    </lineage>
</organism>
<dbReference type="InterPro" id="IPR001962">
    <property type="entry name" value="Asn_synthase"/>
</dbReference>
<comment type="similarity">
    <text evidence="1">Belongs to the asparagine synthetase family.</text>
</comment>
<dbReference type="NCBIfam" id="TIGR01536">
    <property type="entry name" value="asn_synth_AEB"/>
    <property type="match status" value="1"/>
</dbReference>
<dbReference type="EC" id="6.3.5.4" evidence="6"/>
<dbReference type="InterPro" id="IPR014729">
    <property type="entry name" value="Rossmann-like_a/b/a_fold"/>
</dbReference>
<evidence type="ECO:0000256" key="2">
    <source>
        <dbReference type="ARBA" id="ARBA00022741"/>
    </source>
</evidence>
<dbReference type="PIRSF" id="PIRSF001589">
    <property type="entry name" value="Asn_synthetase_glu-h"/>
    <property type="match status" value="1"/>
</dbReference>
<keyword evidence="2" id="KW-0547">Nucleotide-binding</keyword>
<evidence type="ECO:0000256" key="1">
    <source>
        <dbReference type="ARBA" id="ARBA00005752"/>
    </source>
</evidence>
<proteinExistence type="inferred from homology"/>
<dbReference type="SUPFAM" id="SSF56235">
    <property type="entry name" value="N-terminal nucleophile aminohydrolases (Ntn hydrolases)"/>
    <property type="match status" value="1"/>
</dbReference>
<dbReference type="Pfam" id="PF13537">
    <property type="entry name" value="GATase_7"/>
    <property type="match status" value="1"/>
</dbReference>
<dbReference type="AlphaFoldDB" id="A0A5B8RFN7"/>
<evidence type="ECO:0000259" key="5">
    <source>
        <dbReference type="PROSITE" id="PS51278"/>
    </source>
</evidence>
<evidence type="ECO:0000313" key="6">
    <source>
        <dbReference type="EMBL" id="QEA05645.1"/>
    </source>
</evidence>
<dbReference type="EMBL" id="MN079106">
    <property type="protein sequence ID" value="QEA05645.1"/>
    <property type="molecule type" value="Genomic_DNA"/>
</dbReference>
<sequence length="644" mass="72676">MCGIIGFWAGPAPEQQVAERMAARLESRGPDDAGAWTDGSAGLALAHRRLSILDLSPAGHQPMHSPCGRYVLVYNGEIYNHRNLRAQLEREGGAFDWRGHSDTETLLAALRHWGVQGALERLNGMFAFALWDTAERALFLARDRMGEKPLYYGRSGDTFLFGSELKALSAHPDWQGQVDRDALALYMRHNYVPAPWSIHLGIAKLLPAHFVAIREDGRDVGPPVCYWDLGRIAEQGVADAGGEPGALAGELDALLRDAVGRRMAADVPLGAFLSGGYDSTVVAALMQAQSDRPVKTFSIGFHEEGYNEAKHARAVAKYLGTEHTELYVTPEEAMAVIPKLSAIYDEPFSDSSQIPTFLVSQLAHQYVSVSLSGDGGDELFCGYNRHIVGPGTWTKASSLPRPLRRGLGWGVDRLAQRDVQRWAQVLPRKWRIPNVANKLEKLGEALNAKDGLDFYRSLTSHWKDPASVVLGASEPDTLLTQSERMPELPGLREEMMYLDQMTYLPDDILAKVDRASMAVSLEARVPLLDHRLVEFAWRVPTEYKYRDGKGKWLLRQVLYRYVPQELMDRPKMGFGVPIEHWLRGPLREWAEELLDERRLREEGFFDPAPIRRMWQEHVSGKRRWHYYLWDVLMFQAWLEENPAR</sequence>
<evidence type="ECO:0000256" key="4">
    <source>
        <dbReference type="ARBA" id="ARBA00022962"/>
    </source>
</evidence>
<dbReference type="SUPFAM" id="SSF52402">
    <property type="entry name" value="Adenine nucleotide alpha hydrolases-like"/>
    <property type="match status" value="1"/>
</dbReference>
<dbReference type="CDD" id="cd00712">
    <property type="entry name" value="AsnB"/>
    <property type="match status" value="1"/>
</dbReference>
<dbReference type="GO" id="GO:0004066">
    <property type="term" value="F:asparagine synthase (glutamine-hydrolyzing) activity"/>
    <property type="evidence" value="ECO:0007669"/>
    <property type="project" value="UniProtKB-EC"/>
</dbReference>
<dbReference type="CDD" id="cd01991">
    <property type="entry name" value="Asn_synthase_B_C"/>
    <property type="match status" value="1"/>
</dbReference>
<dbReference type="GO" id="GO:0005524">
    <property type="term" value="F:ATP binding"/>
    <property type="evidence" value="ECO:0007669"/>
    <property type="project" value="UniProtKB-KW"/>
</dbReference>
<dbReference type="InterPro" id="IPR006426">
    <property type="entry name" value="Asn_synth_AEB"/>
</dbReference>